<name>A0A3F3Q8T2_9EURO</name>
<sequence>MMKTHIICTGIVAVPQWPSRLSLLPSLLIAIAETGHVTLWRNDPTHGSLVSGSYIFLSFSFSVSFPPDSFDGSNGLEKEVCLGKQTG</sequence>
<gene>
    <name evidence="1" type="ORF">BDQ94DRAFT_139908</name>
</gene>
<reference evidence="1 2" key="1">
    <citation type="submission" date="2018-07" db="EMBL/GenBank/DDBJ databases">
        <title>The genomes of Aspergillus section Nigri reveals drivers in fungal speciation.</title>
        <authorList>
            <consortium name="DOE Joint Genome Institute"/>
            <person name="Vesth T.C."/>
            <person name="Nybo J."/>
            <person name="Theobald S."/>
            <person name="Brandl J."/>
            <person name="Frisvad J.C."/>
            <person name="Nielsen K.F."/>
            <person name="Lyhne E.K."/>
            <person name="Kogle M.E."/>
            <person name="Kuo A."/>
            <person name="Riley R."/>
            <person name="Clum A."/>
            <person name="Nolan M."/>
            <person name="Lipzen A."/>
            <person name="Salamov A."/>
            <person name="Henrissat B."/>
            <person name="Wiebenga A."/>
            <person name="De vries R.P."/>
            <person name="Grigoriev I.V."/>
            <person name="Mortensen U.H."/>
            <person name="Andersen M.R."/>
            <person name="Baker S.E."/>
        </authorList>
    </citation>
    <scope>NUCLEOTIDE SEQUENCE [LARGE SCALE GENOMIC DNA]</scope>
    <source>
        <strain evidence="1 2">CBS 139.54b</strain>
    </source>
</reference>
<dbReference type="AlphaFoldDB" id="A0A3F3Q8T2"/>
<accession>A0A3F3Q8T2</accession>
<evidence type="ECO:0000313" key="2">
    <source>
        <dbReference type="Proteomes" id="UP000253729"/>
    </source>
</evidence>
<evidence type="ECO:0000313" key="1">
    <source>
        <dbReference type="EMBL" id="RDH35611.1"/>
    </source>
</evidence>
<dbReference type="Proteomes" id="UP000253729">
    <property type="component" value="Unassembled WGS sequence"/>
</dbReference>
<dbReference type="GeneID" id="38133878"/>
<dbReference type="RefSeq" id="XP_026628633.1">
    <property type="nucleotide sequence ID" value="XM_026765522.1"/>
</dbReference>
<dbReference type="EMBL" id="KZ852040">
    <property type="protein sequence ID" value="RDH35611.1"/>
    <property type="molecule type" value="Genomic_DNA"/>
</dbReference>
<keyword evidence="2" id="KW-1185">Reference proteome</keyword>
<proteinExistence type="predicted"/>
<protein>
    <submittedName>
        <fullName evidence="1">Uncharacterized protein</fullName>
    </submittedName>
</protein>
<organism evidence="1 2">
    <name type="scientific">Aspergillus welwitschiae</name>
    <dbReference type="NCBI Taxonomy" id="1341132"/>
    <lineage>
        <taxon>Eukaryota</taxon>
        <taxon>Fungi</taxon>
        <taxon>Dikarya</taxon>
        <taxon>Ascomycota</taxon>
        <taxon>Pezizomycotina</taxon>
        <taxon>Eurotiomycetes</taxon>
        <taxon>Eurotiomycetidae</taxon>
        <taxon>Eurotiales</taxon>
        <taxon>Aspergillaceae</taxon>
        <taxon>Aspergillus</taxon>
        <taxon>Aspergillus subgen. Circumdati</taxon>
    </lineage>
</organism>